<dbReference type="Proteomes" id="UP001567538">
    <property type="component" value="Unassembled WGS sequence"/>
</dbReference>
<keyword evidence="2" id="KW-1185">Reference proteome</keyword>
<evidence type="ECO:0000313" key="2">
    <source>
        <dbReference type="Proteomes" id="UP001567538"/>
    </source>
</evidence>
<dbReference type="AlphaFoldDB" id="A0ABD1I222"/>
<proteinExistence type="predicted"/>
<sequence length="76" mass="8423">MIVEETVPRLKSGDLREKIEAAKDVRKSSNSNSKFGVRSRFAIVGTIETLVMLLNLAVRNQSEVLCFGFSFSSINS</sequence>
<accession>A0ABD1I222</accession>
<organism evidence="1 2">
    <name type="scientific">Salvia divinorum</name>
    <name type="common">Maria pastora</name>
    <name type="synonym">Diviner's sage</name>
    <dbReference type="NCBI Taxonomy" id="28513"/>
    <lineage>
        <taxon>Eukaryota</taxon>
        <taxon>Viridiplantae</taxon>
        <taxon>Streptophyta</taxon>
        <taxon>Embryophyta</taxon>
        <taxon>Tracheophyta</taxon>
        <taxon>Spermatophyta</taxon>
        <taxon>Magnoliopsida</taxon>
        <taxon>eudicotyledons</taxon>
        <taxon>Gunneridae</taxon>
        <taxon>Pentapetalae</taxon>
        <taxon>asterids</taxon>
        <taxon>lamiids</taxon>
        <taxon>Lamiales</taxon>
        <taxon>Lamiaceae</taxon>
        <taxon>Nepetoideae</taxon>
        <taxon>Mentheae</taxon>
        <taxon>Salviinae</taxon>
        <taxon>Salvia</taxon>
        <taxon>Salvia subgen. Calosphace</taxon>
    </lineage>
</organism>
<protein>
    <submittedName>
        <fullName evidence="1">Uncharacterized protein</fullName>
    </submittedName>
</protein>
<dbReference type="EMBL" id="JBEAFC010000003">
    <property type="protein sequence ID" value="KAL1562437.1"/>
    <property type="molecule type" value="Genomic_DNA"/>
</dbReference>
<name>A0ABD1I222_SALDI</name>
<comment type="caution">
    <text evidence="1">The sequence shown here is derived from an EMBL/GenBank/DDBJ whole genome shotgun (WGS) entry which is preliminary data.</text>
</comment>
<evidence type="ECO:0000313" key="1">
    <source>
        <dbReference type="EMBL" id="KAL1562437.1"/>
    </source>
</evidence>
<reference evidence="1 2" key="1">
    <citation type="submission" date="2024-06" db="EMBL/GenBank/DDBJ databases">
        <title>A chromosome level genome sequence of Diviner's sage (Salvia divinorum).</title>
        <authorList>
            <person name="Ford S.A."/>
            <person name="Ro D.-K."/>
            <person name="Ness R.W."/>
            <person name="Phillips M.A."/>
        </authorList>
    </citation>
    <scope>NUCLEOTIDE SEQUENCE [LARGE SCALE GENOMIC DNA]</scope>
    <source>
        <strain evidence="1">SAF-2024a</strain>
        <tissue evidence="1">Leaf</tissue>
    </source>
</reference>
<gene>
    <name evidence="1" type="ORF">AAHA92_05015</name>
</gene>